<dbReference type="Proteomes" id="UP000008212">
    <property type="component" value="Chromosome"/>
</dbReference>
<protein>
    <submittedName>
        <fullName evidence="1">Uncharacterized protein</fullName>
    </submittedName>
</protein>
<dbReference type="EMBL" id="AE017226">
    <property type="protein sequence ID" value="AAS10897.1"/>
    <property type="molecule type" value="Genomic_DNA"/>
</dbReference>
<dbReference type="HOGENOM" id="CLU_3376597_0_0_12"/>
<keyword evidence="2" id="KW-1185">Reference proteome</keyword>
<name>Q73QP1_TREDE</name>
<gene>
    <name evidence="1" type="ordered locus">TDE_0402</name>
</gene>
<dbReference type="KEGG" id="tde:TDE_0402"/>
<sequence length="34" mass="3383">MAARGKGMGLKGKGKTTALNGGLSLPLIVLTKSI</sequence>
<dbReference type="AlphaFoldDB" id="Q73QP1"/>
<accession>Q73QP1</accession>
<organism evidence="1 2">
    <name type="scientific">Treponema denticola (strain ATCC 35405 / DSM 14222 / CIP 103919 / JCM 8153 / KCTC 15104)</name>
    <dbReference type="NCBI Taxonomy" id="243275"/>
    <lineage>
        <taxon>Bacteria</taxon>
        <taxon>Pseudomonadati</taxon>
        <taxon>Spirochaetota</taxon>
        <taxon>Spirochaetia</taxon>
        <taxon>Spirochaetales</taxon>
        <taxon>Treponemataceae</taxon>
        <taxon>Treponema</taxon>
    </lineage>
</organism>
<dbReference type="PaxDb" id="243275-TDE_0402"/>
<evidence type="ECO:0000313" key="2">
    <source>
        <dbReference type="Proteomes" id="UP000008212"/>
    </source>
</evidence>
<proteinExistence type="predicted"/>
<evidence type="ECO:0000313" key="1">
    <source>
        <dbReference type="EMBL" id="AAS10897.1"/>
    </source>
</evidence>
<dbReference type="STRING" id="243275.TDE_0402"/>
<reference evidence="1 2" key="1">
    <citation type="journal article" date="2004" name="Proc. Natl. Acad. Sci. U.S.A.">
        <title>Comparison of the genome of the oral pathogen Treponema denticola with other spirochete genomes.</title>
        <authorList>
            <person name="Seshadri R."/>
            <person name="Myers G.S."/>
            <person name="Tettelin H."/>
            <person name="Eisen J.A."/>
            <person name="Heidelberg J.F."/>
            <person name="Dodson R.J."/>
            <person name="Davidsen T.M."/>
            <person name="DeBoy R.T."/>
            <person name="Fouts D.E."/>
            <person name="Haft D.H."/>
            <person name="Selengut J."/>
            <person name="Ren Q."/>
            <person name="Brinkac L.M."/>
            <person name="Madupu R."/>
            <person name="Kolonay J."/>
            <person name="Durkin S.A."/>
            <person name="Daugherty S.C."/>
            <person name="Shetty J."/>
            <person name="Shvartsbeyn A."/>
            <person name="Gebregeorgis E."/>
            <person name="Geer K."/>
            <person name="Tsegaye G."/>
            <person name="Malek J."/>
            <person name="Ayodeji B."/>
            <person name="Shatsman S."/>
            <person name="McLeod M.P."/>
            <person name="Smajs D."/>
            <person name="Howell J.K."/>
            <person name="Pal S."/>
            <person name="Amin A."/>
            <person name="Vashisth P."/>
            <person name="McNeill T.Z."/>
            <person name="Xiang Q."/>
            <person name="Sodergren E."/>
            <person name="Baca E."/>
            <person name="Weinstock G.M."/>
            <person name="Norris S.J."/>
            <person name="Fraser C.M."/>
            <person name="Paulsen I.T."/>
        </authorList>
    </citation>
    <scope>NUCLEOTIDE SEQUENCE [LARGE SCALE GENOMIC DNA]</scope>
    <source>
        <strain evidence="2">ATCC 35405 / DSM 14222 / CIP 103919 / JCM 8153 / KCTC 15104</strain>
    </source>
</reference>